<evidence type="ECO:0000313" key="1">
    <source>
        <dbReference type="EMBL" id="MFD0884614.1"/>
    </source>
</evidence>
<organism evidence="1 2">
    <name type="scientific">Streptosporangium algeriense</name>
    <dbReference type="NCBI Taxonomy" id="1682748"/>
    <lineage>
        <taxon>Bacteria</taxon>
        <taxon>Bacillati</taxon>
        <taxon>Actinomycetota</taxon>
        <taxon>Actinomycetes</taxon>
        <taxon>Streptosporangiales</taxon>
        <taxon>Streptosporangiaceae</taxon>
        <taxon>Streptosporangium</taxon>
    </lineage>
</organism>
<accession>A0ABW3DLG6</accession>
<reference evidence="2" key="1">
    <citation type="journal article" date="2019" name="Int. J. Syst. Evol. Microbiol.">
        <title>The Global Catalogue of Microorganisms (GCM) 10K type strain sequencing project: providing services to taxonomists for standard genome sequencing and annotation.</title>
        <authorList>
            <consortium name="The Broad Institute Genomics Platform"/>
            <consortium name="The Broad Institute Genome Sequencing Center for Infectious Disease"/>
            <person name="Wu L."/>
            <person name="Ma J."/>
        </authorList>
    </citation>
    <scope>NUCLEOTIDE SEQUENCE [LARGE SCALE GENOMIC DNA]</scope>
    <source>
        <strain evidence="2">CCUG 62974</strain>
    </source>
</reference>
<gene>
    <name evidence="1" type="ORF">ACFQ08_08615</name>
</gene>
<comment type="caution">
    <text evidence="1">The sequence shown here is derived from an EMBL/GenBank/DDBJ whole genome shotgun (WGS) entry which is preliminary data.</text>
</comment>
<keyword evidence="2" id="KW-1185">Reference proteome</keyword>
<protein>
    <submittedName>
        <fullName evidence="1">Uncharacterized protein</fullName>
    </submittedName>
</protein>
<dbReference type="Proteomes" id="UP001597024">
    <property type="component" value="Unassembled WGS sequence"/>
</dbReference>
<name>A0ABW3DLG6_9ACTN</name>
<evidence type="ECO:0000313" key="2">
    <source>
        <dbReference type="Proteomes" id="UP001597024"/>
    </source>
</evidence>
<sequence>MTNQVRPFATILQDLRRGAVLDEAAVLLQEVVASVQDTGKKGKLTLVVEIAPMKGDDASLTVAASVTATKPKSTPKAAVFFADADHNLVRDDPRQASLPGLRVLDKTIDIEPKDIAK</sequence>
<proteinExistence type="predicted"/>
<dbReference type="EMBL" id="JBHTHX010000196">
    <property type="protein sequence ID" value="MFD0884614.1"/>
    <property type="molecule type" value="Genomic_DNA"/>
</dbReference>